<dbReference type="GO" id="GO:0003964">
    <property type="term" value="F:RNA-directed DNA polymerase activity"/>
    <property type="evidence" value="ECO:0007669"/>
    <property type="project" value="UniProtKB-KW"/>
</dbReference>
<feature type="domain" description="RNase H type-1" evidence="8">
    <location>
        <begin position="99"/>
        <end position="228"/>
    </location>
</feature>
<name>A0A6P4CD24_ARADU</name>
<dbReference type="Proteomes" id="UP000515211">
    <property type="component" value="Chromosome 2"/>
</dbReference>
<evidence type="ECO:0000256" key="2">
    <source>
        <dbReference type="ARBA" id="ARBA00022695"/>
    </source>
</evidence>
<evidence type="ECO:0000256" key="6">
    <source>
        <dbReference type="ARBA" id="ARBA00022918"/>
    </source>
</evidence>
<protein>
    <submittedName>
        <fullName evidence="11">Uncharacterized protein LOC107474180</fullName>
    </submittedName>
</protein>
<dbReference type="RefSeq" id="XP_015949271.1">
    <property type="nucleotide sequence ID" value="XM_016093785.1"/>
</dbReference>
<dbReference type="Pfam" id="PF13456">
    <property type="entry name" value="RVT_3"/>
    <property type="match status" value="1"/>
</dbReference>
<feature type="domain" description="Integrase catalytic" evidence="9">
    <location>
        <begin position="358"/>
        <end position="530"/>
    </location>
</feature>
<dbReference type="GO" id="GO:0004523">
    <property type="term" value="F:RNA-DNA hybrid ribonuclease activity"/>
    <property type="evidence" value="ECO:0007669"/>
    <property type="project" value="InterPro"/>
</dbReference>
<keyword evidence="7" id="KW-0175">Coiled coil</keyword>
<dbReference type="CDD" id="cd09279">
    <property type="entry name" value="RNase_HI_like"/>
    <property type="match status" value="1"/>
</dbReference>
<keyword evidence="6" id="KW-0695">RNA-directed DNA polymerase</keyword>
<dbReference type="Pfam" id="PF17917">
    <property type="entry name" value="RT_RNaseH"/>
    <property type="match status" value="1"/>
</dbReference>
<dbReference type="InterPro" id="IPR036397">
    <property type="entry name" value="RNaseH_sf"/>
</dbReference>
<reference evidence="10" key="1">
    <citation type="journal article" date="2016" name="Nat. Genet.">
        <title>The genome sequences of Arachis duranensis and Arachis ipaensis, the diploid ancestors of cultivated peanut.</title>
        <authorList>
            <person name="Bertioli D.J."/>
            <person name="Cannon S.B."/>
            <person name="Froenicke L."/>
            <person name="Huang G."/>
            <person name="Farmer A.D."/>
            <person name="Cannon E.K."/>
            <person name="Liu X."/>
            <person name="Gao D."/>
            <person name="Clevenger J."/>
            <person name="Dash S."/>
            <person name="Ren L."/>
            <person name="Moretzsohn M.C."/>
            <person name="Shirasawa K."/>
            <person name="Huang W."/>
            <person name="Vidigal B."/>
            <person name="Abernathy B."/>
            <person name="Chu Y."/>
            <person name="Niederhuth C.E."/>
            <person name="Umale P."/>
            <person name="Araujo A.C."/>
            <person name="Kozik A."/>
            <person name="Kim K.D."/>
            <person name="Burow M.D."/>
            <person name="Varshney R.K."/>
            <person name="Wang X."/>
            <person name="Zhang X."/>
            <person name="Barkley N."/>
            <person name="Guimaraes P.M."/>
            <person name="Isobe S."/>
            <person name="Guo B."/>
            <person name="Liao B."/>
            <person name="Stalker H.T."/>
            <person name="Schmitz R.J."/>
            <person name="Scheffler B.E."/>
            <person name="Leal-Bertioli S.C."/>
            <person name="Xun X."/>
            <person name="Jackson S.A."/>
            <person name="Michelmore R."/>
            <person name="Ozias-Akins P."/>
        </authorList>
    </citation>
    <scope>NUCLEOTIDE SEQUENCE [LARGE SCALE GENOMIC DNA]</scope>
    <source>
        <strain evidence="10">cv. V14167</strain>
    </source>
</reference>
<evidence type="ECO:0000256" key="3">
    <source>
        <dbReference type="ARBA" id="ARBA00022722"/>
    </source>
</evidence>
<dbReference type="SUPFAM" id="SSF56672">
    <property type="entry name" value="DNA/RNA polymerases"/>
    <property type="match status" value="1"/>
</dbReference>
<evidence type="ECO:0000256" key="5">
    <source>
        <dbReference type="ARBA" id="ARBA00022801"/>
    </source>
</evidence>
<accession>A0A6P4CD24</accession>
<dbReference type="GO" id="GO:0003676">
    <property type="term" value="F:nucleic acid binding"/>
    <property type="evidence" value="ECO:0007669"/>
    <property type="project" value="InterPro"/>
</dbReference>
<dbReference type="InterPro" id="IPR043502">
    <property type="entry name" value="DNA/RNA_pol_sf"/>
</dbReference>
<evidence type="ECO:0000256" key="7">
    <source>
        <dbReference type="SAM" id="Coils"/>
    </source>
</evidence>
<dbReference type="AlphaFoldDB" id="A0A6P4CD24"/>
<proteinExistence type="predicted"/>
<evidence type="ECO:0000259" key="9">
    <source>
        <dbReference type="PROSITE" id="PS50994"/>
    </source>
</evidence>
<dbReference type="InterPro" id="IPR002156">
    <property type="entry name" value="RNaseH_domain"/>
</dbReference>
<dbReference type="PROSITE" id="PS50994">
    <property type="entry name" value="INTEGRASE"/>
    <property type="match status" value="1"/>
</dbReference>
<keyword evidence="4" id="KW-0255">Endonuclease</keyword>
<keyword evidence="3" id="KW-0540">Nuclease</keyword>
<evidence type="ECO:0000256" key="4">
    <source>
        <dbReference type="ARBA" id="ARBA00022759"/>
    </source>
</evidence>
<dbReference type="GeneID" id="107474180"/>
<gene>
    <name evidence="11" type="primary">LOC107474180</name>
</gene>
<dbReference type="InterPro" id="IPR041373">
    <property type="entry name" value="RT_RNaseH"/>
</dbReference>
<keyword evidence="2" id="KW-0548">Nucleotidyltransferase</keyword>
<reference evidence="11" key="2">
    <citation type="submission" date="2025-08" db="UniProtKB">
        <authorList>
            <consortium name="RefSeq"/>
        </authorList>
    </citation>
    <scope>IDENTIFICATION</scope>
    <source>
        <tissue evidence="11">Whole plant</tissue>
    </source>
</reference>
<evidence type="ECO:0000313" key="10">
    <source>
        <dbReference type="Proteomes" id="UP000515211"/>
    </source>
</evidence>
<dbReference type="GO" id="GO:0015074">
    <property type="term" value="P:DNA integration"/>
    <property type="evidence" value="ECO:0007669"/>
    <property type="project" value="InterPro"/>
</dbReference>
<keyword evidence="5" id="KW-0378">Hydrolase</keyword>
<feature type="coiled-coil region" evidence="7">
    <location>
        <begin position="182"/>
        <end position="209"/>
    </location>
</feature>
<dbReference type="InterPro" id="IPR012337">
    <property type="entry name" value="RNaseH-like_sf"/>
</dbReference>
<evidence type="ECO:0000256" key="1">
    <source>
        <dbReference type="ARBA" id="ARBA00022679"/>
    </source>
</evidence>
<keyword evidence="1" id="KW-0808">Transferase</keyword>
<dbReference type="InterPro" id="IPR001584">
    <property type="entry name" value="Integrase_cat-core"/>
</dbReference>
<dbReference type="PANTHER" id="PTHR48475">
    <property type="entry name" value="RIBONUCLEASE H"/>
    <property type="match status" value="1"/>
</dbReference>
<organism evidence="10 11">
    <name type="scientific">Arachis duranensis</name>
    <name type="common">Wild peanut</name>
    <dbReference type="NCBI Taxonomy" id="130453"/>
    <lineage>
        <taxon>Eukaryota</taxon>
        <taxon>Viridiplantae</taxon>
        <taxon>Streptophyta</taxon>
        <taxon>Embryophyta</taxon>
        <taxon>Tracheophyta</taxon>
        <taxon>Spermatophyta</taxon>
        <taxon>Magnoliopsida</taxon>
        <taxon>eudicotyledons</taxon>
        <taxon>Gunneridae</taxon>
        <taxon>Pentapetalae</taxon>
        <taxon>rosids</taxon>
        <taxon>fabids</taxon>
        <taxon>Fabales</taxon>
        <taxon>Fabaceae</taxon>
        <taxon>Papilionoideae</taxon>
        <taxon>50 kb inversion clade</taxon>
        <taxon>dalbergioids sensu lato</taxon>
        <taxon>Dalbergieae</taxon>
        <taxon>Pterocarpus clade</taxon>
        <taxon>Arachis</taxon>
    </lineage>
</organism>
<sequence>MSRALQEAEPRYSKLEKLAQALLTSSGRLRQYFQGHQIVVRTDQGIRQVLQKPDLVRRMMTWAIELSQYDLRYEPWHAIKAQAMADFLVEVTGDPTEETGKRWRLHVDEDSNQKFGGAGFILESPAGVVYEQSIKFEFPVSNNQAKYKALLEGLTLAREVGATRLEVCSDSQVVTSQVNGSYQAKDSLLQKYLEKVRELSNQFKQVTIQHVPRERNTRADLLSKLASTKPGVGNRSLIQGMLKEPAVTLHLTKIGPSWLDPLVDFLESGKLSDDKKAAKALRREAAKYATIQGQLFKKGLSQPLLKCLHPEQTDYVLREVPTTLSMMEDSKKFVKKCVKCQENANFHRTPASELSLLMSSRPFAQWGVDLLGPFPVGLGQVKYLIVAINYYTKWIEAEPLASISSSNCRKFMWRQGLKGRLGDKKGAWTDELASVLWSCRTTEQSSTGETPFRLTYGVDAMIPVEIGEPSPRLLLKGVEEAVKKDLVDEAREMAHLTEVALKQRMALRYNAKVLKREFGKNDLVLRRNDIGLLTQGEGKLAANWEGPYRVKEVLGKGAYKLEKLDGKEIPRT</sequence>
<evidence type="ECO:0000259" key="8">
    <source>
        <dbReference type="PROSITE" id="PS50879"/>
    </source>
</evidence>
<evidence type="ECO:0000313" key="11">
    <source>
        <dbReference type="RefSeq" id="XP_015949271.1"/>
    </source>
</evidence>
<dbReference type="Gene3D" id="3.30.420.10">
    <property type="entry name" value="Ribonuclease H-like superfamily/Ribonuclease H"/>
    <property type="match status" value="3"/>
</dbReference>
<dbReference type="PANTHER" id="PTHR48475:SF2">
    <property type="entry name" value="RIBONUCLEASE H"/>
    <property type="match status" value="1"/>
</dbReference>
<dbReference type="SUPFAM" id="SSF53098">
    <property type="entry name" value="Ribonuclease H-like"/>
    <property type="match status" value="2"/>
</dbReference>
<dbReference type="PROSITE" id="PS50879">
    <property type="entry name" value="RNASE_H_1"/>
    <property type="match status" value="1"/>
</dbReference>
<dbReference type="KEGG" id="adu:107474180"/>
<keyword evidence="10" id="KW-1185">Reference proteome</keyword>